<evidence type="ECO:0000256" key="1">
    <source>
        <dbReference type="SAM" id="MobiDB-lite"/>
    </source>
</evidence>
<keyword evidence="3" id="KW-1185">Reference proteome</keyword>
<feature type="compositionally biased region" description="Low complexity" evidence="1">
    <location>
        <begin position="43"/>
        <end position="80"/>
    </location>
</feature>
<dbReference type="InParanoid" id="A0A7J8FS29"/>
<dbReference type="Proteomes" id="UP000550707">
    <property type="component" value="Unassembled WGS sequence"/>
</dbReference>
<feature type="region of interest" description="Disordered" evidence="1">
    <location>
        <begin position="1"/>
        <end position="104"/>
    </location>
</feature>
<sequence length="139" mass="14604">MQQAPAWGARPGRFSSTDAGVPRRGGRCSCHRSRGRGSGDGGQSSRRSPPRSAAAAAAPRFQEAAPGPESSGGAARPAWARGRRNRSPGIAPSRPASSDPSAPSSLVFSVCQISHCLPLLRKRVMAFWAHQVLKHGRIS</sequence>
<accession>A0A7J8FS29</accession>
<evidence type="ECO:0000313" key="3">
    <source>
        <dbReference type="Proteomes" id="UP000550707"/>
    </source>
</evidence>
<organism evidence="2 3">
    <name type="scientific">Molossus molossus</name>
    <name type="common">Pallas' mastiff bat</name>
    <name type="synonym">Vespertilio molossus</name>
    <dbReference type="NCBI Taxonomy" id="27622"/>
    <lineage>
        <taxon>Eukaryota</taxon>
        <taxon>Metazoa</taxon>
        <taxon>Chordata</taxon>
        <taxon>Craniata</taxon>
        <taxon>Vertebrata</taxon>
        <taxon>Euteleostomi</taxon>
        <taxon>Mammalia</taxon>
        <taxon>Eutheria</taxon>
        <taxon>Laurasiatheria</taxon>
        <taxon>Chiroptera</taxon>
        <taxon>Yangochiroptera</taxon>
        <taxon>Molossidae</taxon>
        <taxon>Molossus</taxon>
    </lineage>
</organism>
<dbReference type="AlphaFoldDB" id="A0A7J8FS29"/>
<reference evidence="2 3" key="1">
    <citation type="journal article" date="2020" name="Nature">
        <title>Six reference-quality genomes reveal evolution of bat adaptations.</title>
        <authorList>
            <person name="Jebb D."/>
            <person name="Huang Z."/>
            <person name="Pippel M."/>
            <person name="Hughes G.M."/>
            <person name="Lavrichenko K."/>
            <person name="Devanna P."/>
            <person name="Winkler S."/>
            <person name="Jermiin L.S."/>
            <person name="Skirmuntt E.C."/>
            <person name="Katzourakis A."/>
            <person name="Burkitt-Gray L."/>
            <person name="Ray D.A."/>
            <person name="Sullivan K.A.M."/>
            <person name="Roscito J.G."/>
            <person name="Kirilenko B.M."/>
            <person name="Davalos L.M."/>
            <person name="Corthals A.P."/>
            <person name="Power M.L."/>
            <person name="Jones G."/>
            <person name="Ransome R.D."/>
            <person name="Dechmann D.K.N."/>
            <person name="Locatelli A.G."/>
            <person name="Puechmaille S.J."/>
            <person name="Fedrigo O."/>
            <person name="Jarvis E.D."/>
            <person name="Hiller M."/>
            <person name="Vernes S.C."/>
            <person name="Myers E.W."/>
            <person name="Teeling E.C."/>
        </authorList>
    </citation>
    <scope>NUCLEOTIDE SEQUENCE [LARGE SCALE GENOMIC DNA]</scope>
    <source>
        <strain evidence="2">MMolMol1</strain>
        <tissue evidence="2">Muscle</tissue>
    </source>
</reference>
<comment type="caution">
    <text evidence="2">The sequence shown here is derived from an EMBL/GenBank/DDBJ whole genome shotgun (WGS) entry which is preliminary data.</text>
</comment>
<evidence type="ECO:0000313" key="2">
    <source>
        <dbReference type="EMBL" id="KAF6450554.1"/>
    </source>
</evidence>
<feature type="compositionally biased region" description="Basic residues" evidence="1">
    <location>
        <begin position="24"/>
        <end position="35"/>
    </location>
</feature>
<name>A0A7J8FS29_MOLMO</name>
<feature type="compositionally biased region" description="Low complexity" evidence="1">
    <location>
        <begin position="91"/>
        <end position="104"/>
    </location>
</feature>
<proteinExistence type="predicted"/>
<gene>
    <name evidence="2" type="ORF">HJG59_008421</name>
</gene>
<protein>
    <submittedName>
        <fullName evidence="2">Uncharacterized protein</fullName>
    </submittedName>
</protein>
<dbReference type="EMBL" id="JACASF010000011">
    <property type="protein sequence ID" value="KAF6450554.1"/>
    <property type="molecule type" value="Genomic_DNA"/>
</dbReference>